<dbReference type="Proteomes" id="UP001589738">
    <property type="component" value="Unassembled WGS sequence"/>
</dbReference>
<gene>
    <name evidence="1" type="ORF">ACFFHF_11555</name>
</gene>
<keyword evidence="2" id="KW-1185">Reference proteome</keyword>
<protein>
    <submittedName>
        <fullName evidence="1">DUF1934 domain-containing protein</fullName>
    </submittedName>
</protein>
<dbReference type="InterPro" id="IPR012674">
    <property type="entry name" value="Calycin"/>
</dbReference>
<dbReference type="EMBL" id="JBHLUU010000032">
    <property type="protein sequence ID" value="MFC0475881.1"/>
    <property type="molecule type" value="Genomic_DNA"/>
</dbReference>
<dbReference type="InterPro" id="IPR015231">
    <property type="entry name" value="DUF1934"/>
</dbReference>
<comment type="caution">
    <text evidence="1">The sequence shown here is derived from an EMBL/GenBank/DDBJ whole genome shotgun (WGS) entry which is preliminary data.</text>
</comment>
<dbReference type="RefSeq" id="WP_377058194.1">
    <property type="nucleotide sequence ID" value="NZ_JBHLUU010000032.1"/>
</dbReference>
<sequence length="155" mass="17829">MIKGSVWPLPIQPADQITVKIKVHTMIENGGEKETFELTTFGRYYVKNASGYLQYEESTEEGPMKTTMKLTEDGILLMRSGSVKMRMLLEEKKQHRGSYTTPFGELLMITDTKELQHRWNSENSIGTIEVLYDLLIQGSKAGTYKLQIVFEEEKR</sequence>
<dbReference type="Gene3D" id="2.40.128.20">
    <property type="match status" value="1"/>
</dbReference>
<name>A0ABV6KRD3_9BACI</name>
<accession>A0ABV6KRD3</accession>
<evidence type="ECO:0000313" key="2">
    <source>
        <dbReference type="Proteomes" id="UP001589738"/>
    </source>
</evidence>
<organism evidence="1 2">
    <name type="scientific">Robertmurraya beringensis</name>
    <dbReference type="NCBI Taxonomy" id="641660"/>
    <lineage>
        <taxon>Bacteria</taxon>
        <taxon>Bacillati</taxon>
        <taxon>Bacillota</taxon>
        <taxon>Bacilli</taxon>
        <taxon>Bacillales</taxon>
        <taxon>Bacillaceae</taxon>
        <taxon>Robertmurraya</taxon>
    </lineage>
</organism>
<reference evidence="1 2" key="1">
    <citation type="submission" date="2024-09" db="EMBL/GenBank/DDBJ databases">
        <authorList>
            <person name="Sun Q."/>
            <person name="Mori K."/>
        </authorList>
    </citation>
    <scope>NUCLEOTIDE SEQUENCE [LARGE SCALE GENOMIC DNA]</scope>
    <source>
        <strain evidence="1 2">CGMCC 1.9126</strain>
    </source>
</reference>
<evidence type="ECO:0000313" key="1">
    <source>
        <dbReference type="EMBL" id="MFC0475881.1"/>
    </source>
</evidence>
<dbReference type="Pfam" id="PF09148">
    <property type="entry name" value="DUF1934"/>
    <property type="match status" value="1"/>
</dbReference>
<proteinExistence type="predicted"/>
<dbReference type="SUPFAM" id="SSF50814">
    <property type="entry name" value="Lipocalins"/>
    <property type="match status" value="1"/>
</dbReference>